<evidence type="ECO:0000313" key="2">
    <source>
        <dbReference type="Proteomes" id="UP000283433"/>
    </source>
</evidence>
<keyword evidence="2" id="KW-1185">Reference proteome</keyword>
<proteinExistence type="predicted"/>
<accession>A0A419S4A5</accession>
<reference evidence="1 2" key="1">
    <citation type="submission" date="2016-07" db="EMBL/GenBank/DDBJ databases">
        <title>Genome of Pelobium manganitolerans.</title>
        <authorList>
            <person name="Wu S."/>
            <person name="Wang G."/>
        </authorList>
    </citation>
    <scope>NUCLEOTIDE SEQUENCE [LARGE SCALE GENOMIC DNA]</scope>
    <source>
        <strain evidence="1 2">YS-25</strain>
    </source>
</reference>
<dbReference type="InterPro" id="IPR021958">
    <property type="entry name" value="DUF3575"/>
</dbReference>
<comment type="caution">
    <text evidence="1">The sequence shown here is derived from an EMBL/GenBank/DDBJ whole genome shotgun (WGS) entry which is preliminary data.</text>
</comment>
<dbReference type="Proteomes" id="UP000283433">
    <property type="component" value="Unassembled WGS sequence"/>
</dbReference>
<protein>
    <recommendedName>
        <fullName evidence="3">DUF3575 domain-containing protein</fullName>
    </recommendedName>
</protein>
<dbReference type="Pfam" id="PF12099">
    <property type="entry name" value="DUF3575"/>
    <property type="match status" value="1"/>
</dbReference>
<dbReference type="OrthoDB" id="1118958at2"/>
<dbReference type="RefSeq" id="WP_120182447.1">
    <property type="nucleotide sequence ID" value="NZ_MBTA01000026.1"/>
</dbReference>
<evidence type="ECO:0008006" key="3">
    <source>
        <dbReference type="Google" id="ProtNLM"/>
    </source>
</evidence>
<name>A0A419S4A5_9SPHI</name>
<dbReference type="EMBL" id="MBTA01000026">
    <property type="protein sequence ID" value="RKD14442.1"/>
    <property type="molecule type" value="Genomic_DNA"/>
</dbReference>
<sequence length="179" mass="19749">MPKGGIPLKGTVNDLIDDPEVYKQLNSFELGNNAITPQIKFYFGKEVFKGFYLAPFARIAKYNANGLFNFDVNGSDEEMPLSGELKTLTGGLELGVNFRLSKRIYLNLNAGPQFGSSKGTFDGKKSLTPDEQNALRDELNDLDIPFVDKEVTVDQNGVKMKLDGPWGGIKAGLMLGFRF</sequence>
<dbReference type="AlphaFoldDB" id="A0A419S4A5"/>
<organism evidence="1 2">
    <name type="scientific">Pelobium manganitolerans</name>
    <dbReference type="NCBI Taxonomy" id="1842495"/>
    <lineage>
        <taxon>Bacteria</taxon>
        <taxon>Pseudomonadati</taxon>
        <taxon>Bacteroidota</taxon>
        <taxon>Sphingobacteriia</taxon>
        <taxon>Sphingobacteriales</taxon>
        <taxon>Sphingobacteriaceae</taxon>
        <taxon>Pelobium</taxon>
    </lineage>
</organism>
<gene>
    <name evidence="1" type="ORF">BCY91_08185</name>
</gene>
<evidence type="ECO:0000313" key="1">
    <source>
        <dbReference type="EMBL" id="RKD14442.1"/>
    </source>
</evidence>